<evidence type="ECO:0000256" key="5">
    <source>
        <dbReference type="ARBA" id="ARBA00022989"/>
    </source>
</evidence>
<evidence type="ECO:0000256" key="1">
    <source>
        <dbReference type="ARBA" id="ARBA00004651"/>
    </source>
</evidence>
<comment type="similarity">
    <text evidence="2">Belongs to the EamA transporter family.</text>
</comment>
<feature type="transmembrane region" description="Helical" evidence="7">
    <location>
        <begin position="98"/>
        <end position="117"/>
    </location>
</feature>
<dbReference type="RefSeq" id="WP_073089785.1">
    <property type="nucleotide sequence ID" value="NZ_FQWY01000007.1"/>
</dbReference>
<evidence type="ECO:0000259" key="8">
    <source>
        <dbReference type="Pfam" id="PF00892"/>
    </source>
</evidence>
<keyword evidence="3" id="KW-1003">Cell membrane</keyword>
<feature type="domain" description="EamA" evidence="8">
    <location>
        <begin position="9"/>
        <end position="140"/>
    </location>
</feature>
<protein>
    <submittedName>
        <fullName evidence="9">EamA-like transporter family protein</fullName>
    </submittedName>
</protein>
<gene>
    <name evidence="9" type="ORF">SAMN02745221_00606</name>
</gene>
<keyword evidence="10" id="KW-1185">Reference proteome</keyword>
<dbReference type="AlphaFoldDB" id="A0A1M5L9M4"/>
<feature type="transmembrane region" description="Helical" evidence="7">
    <location>
        <begin position="214"/>
        <end position="237"/>
    </location>
</feature>
<keyword evidence="4 7" id="KW-0812">Transmembrane</keyword>
<feature type="transmembrane region" description="Helical" evidence="7">
    <location>
        <begin position="273"/>
        <end position="292"/>
    </location>
</feature>
<dbReference type="GO" id="GO:0005886">
    <property type="term" value="C:plasma membrane"/>
    <property type="evidence" value="ECO:0007669"/>
    <property type="project" value="UniProtKB-SubCell"/>
</dbReference>
<dbReference type="Proteomes" id="UP000242329">
    <property type="component" value="Unassembled WGS sequence"/>
</dbReference>
<name>A0A1M5L9M4_9FIRM</name>
<keyword evidence="6 7" id="KW-0472">Membrane</keyword>
<feature type="transmembrane region" description="Helical" evidence="7">
    <location>
        <begin position="249"/>
        <end position="267"/>
    </location>
</feature>
<evidence type="ECO:0000256" key="4">
    <source>
        <dbReference type="ARBA" id="ARBA00022692"/>
    </source>
</evidence>
<accession>A0A1M5L9M4</accession>
<feature type="domain" description="EamA" evidence="8">
    <location>
        <begin position="155"/>
        <end position="291"/>
    </location>
</feature>
<feature type="transmembrane region" description="Helical" evidence="7">
    <location>
        <begin position="12"/>
        <end position="31"/>
    </location>
</feature>
<dbReference type="PANTHER" id="PTHR32322:SF18">
    <property type="entry name" value="S-ADENOSYLMETHIONINE_S-ADENOSYLHOMOCYSTEINE TRANSPORTER"/>
    <property type="match status" value="1"/>
</dbReference>
<evidence type="ECO:0000256" key="7">
    <source>
        <dbReference type="SAM" id="Phobius"/>
    </source>
</evidence>
<feature type="transmembrane region" description="Helical" evidence="7">
    <location>
        <begin position="154"/>
        <end position="173"/>
    </location>
</feature>
<evidence type="ECO:0000256" key="2">
    <source>
        <dbReference type="ARBA" id="ARBA00007362"/>
    </source>
</evidence>
<dbReference type="PANTHER" id="PTHR32322">
    <property type="entry name" value="INNER MEMBRANE TRANSPORTER"/>
    <property type="match status" value="1"/>
</dbReference>
<evidence type="ECO:0000313" key="9">
    <source>
        <dbReference type="EMBL" id="SHG61660.1"/>
    </source>
</evidence>
<dbReference type="InterPro" id="IPR000620">
    <property type="entry name" value="EamA_dom"/>
</dbReference>
<organism evidence="9 10">
    <name type="scientific">Thermosyntropha lipolytica DSM 11003</name>
    <dbReference type="NCBI Taxonomy" id="1123382"/>
    <lineage>
        <taxon>Bacteria</taxon>
        <taxon>Bacillati</taxon>
        <taxon>Bacillota</taxon>
        <taxon>Clostridia</taxon>
        <taxon>Eubacteriales</taxon>
        <taxon>Syntrophomonadaceae</taxon>
        <taxon>Thermosyntropha</taxon>
    </lineage>
</organism>
<reference evidence="10" key="1">
    <citation type="submission" date="2016-11" db="EMBL/GenBank/DDBJ databases">
        <authorList>
            <person name="Varghese N."/>
            <person name="Submissions S."/>
        </authorList>
    </citation>
    <scope>NUCLEOTIDE SEQUENCE [LARGE SCALE GENOMIC DNA]</scope>
    <source>
        <strain evidence="10">DSM 11003</strain>
    </source>
</reference>
<dbReference type="Gene3D" id="1.10.3730.20">
    <property type="match status" value="1"/>
</dbReference>
<feature type="transmembrane region" description="Helical" evidence="7">
    <location>
        <begin position="124"/>
        <end position="142"/>
    </location>
</feature>
<evidence type="ECO:0000313" key="10">
    <source>
        <dbReference type="Proteomes" id="UP000242329"/>
    </source>
</evidence>
<evidence type="ECO:0000256" key="6">
    <source>
        <dbReference type="ARBA" id="ARBA00023136"/>
    </source>
</evidence>
<dbReference type="InterPro" id="IPR037185">
    <property type="entry name" value="EmrE-like"/>
</dbReference>
<dbReference type="InterPro" id="IPR050638">
    <property type="entry name" value="AA-Vitamin_Transporters"/>
</dbReference>
<keyword evidence="5 7" id="KW-1133">Transmembrane helix</keyword>
<dbReference type="OrthoDB" id="9805239at2"/>
<sequence length="309" mass="33929">MSGTGNKLTYLALLITILVWGLSFIATKIALISFPPVIYMFLRFSLASVLFFFILLKRGIPQLSADEHKKLFLLAFFEPGLYYFFEATGLVYTTASKASIIISTVPIAVILLARIVLKEKISRQNLLGILISITGVCLLVLGDPNFSWSLQGSLLGDILVSGAIVSAAFYMVITRHLGQILDSLVITSYQMFYGTLIFAPVFLVQYSSLNWTQIYLPSLAAILFLALFPTVIGYWSYNYALTQIPASKAGVFLNGVPLVTALGAWLILGEKLVAMQILGGIIAIAGVIIANLEDIKNFSYRHSTSYIKN</sequence>
<feature type="transmembrane region" description="Helical" evidence="7">
    <location>
        <begin position="37"/>
        <end position="56"/>
    </location>
</feature>
<dbReference type="EMBL" id="FQWY01000007">
    <property type="protein sequence ID" value="SHG61660.1"/>
    <property type="molecule type" value="Genomic_DNA"/>
</dbReference>
<dbReference type="SUPFAM" id="SSF103481">
    <property type="entry name" value="Multidrug resistance efflux transporter EmrE"/>
    <property type="match status" value="2"/>
</dbReference>
<comment type="subcellular location">
    <subcellularLocation>
        <location evidence="1">Cell membrane</location>
        <topology evidence="1">Multi-pass membrane protein</topology>
    </subcellularLocation>
</comment>
<proteinExistence type="inferred from homology"/>
<evidence type="ECO:0000256" key="3">
    <source>
        <dbReference type="ARBA" id="ARBA00022475"/>
    </source>
</evidence>
<feature type="transmembrane region" description="Helical" evidence="7">
    <location>
        <begin position="180"/>
        <end position="202"/>
    </location>
</feature>
<dbReference type="Pfam" id="PF00892">
    <property type="entry name" value="EamA"/>
    <property type="match status" value="2"/>
</dbReference>